<dbReference type="Proteomes" id="UP001465976">
    <property type="component" value="Unassembled WGS sequence"/>
</dbReference>
<name>A0ABR3FNP0_9AGAR</name>
<comment type="caution">
    <text evidence="1">The sequence shown here is derived from an EMBL/GenBank/DDBJ whole genome shotgun (WGS) entry which is preliminary data.</text>
</comment>
<dbReference type="EMBL" id="JBAHYK010000181">
    <property type="protein sequence ID" value="KAL0577046.1"/>
    <property type="molecule type" value="Genomic_DNA"/>
</dbReference>
<dbReference type="InterPro" id="IPR021986">
    <property type="entry name" value="Spherulin4"/>
</dbReference>
<proteinExistence type="predicted"/>
<organism evidence="1 2">
    <name type="scientific">Marasmius crinis-equi</name>
    <dbReference type="NCBI Taxonomy" id="585013"/>
    <lineage>
        <taxon>Eukaryota</taxon>
        <taxon>Fungi</taxon>
        <taxon>Dikarya</taxon>
        <taxon>Basidiomycota</taxon>
        <taxon>Agaricomycotina</taxon>
        <taxon>Agaricomycetes</taxon>
        <taxon>Agaricomycetidae</taxon>
        <taxon>Agaricales</taxon>
        <taxon>Marasmiineae</taxon>
        <taxon>Marasmiaceae</taxon>
        <taxon>Marasmius</taxon>
    </lineage>
</organism>
<sequence length="89" mass="9544">MRVILNPGIAADPGYYNFADIIVTAENDYSLFSTSQLSFSSATPASKQAVILHGGPTVTDANLVHELVANDHIKGIFLTSEEYTSIPTD</sequence>
<reference evidence="1 2" key="1">
    <citation type="submission" date="2024-02" db="EMBL/GenBank/DDBJ databases">
        <title>A draft genome for the cacao thread blight pathogen Marasmius crinis-equi.</title>
        <authorList>
            <person name="Cohen S.P."/>
            <person name="Baruah I.K."/>
            <person name="Amoako-Attah I."/>
            <person name="Bukari Y."/>
            <person name="Meinhardt L.W."/>
            <person name="Bailey B.A."/>
        </authorList>
    </citation>
    <scope>NUCLEOTIDE SEQUENCE [LARGE SCALE GENOMIC DNA]</scope>
    <source>
        <strain evidence="1 2">GH-76</strain>
    </source>
</reference>
<keyword evidence="2" id="KW-1185">Reference proteome</keyword>
<evidence type="ECO:0000313" key="1">
    <source>
        <dbReference type="EMBL" id="KAL0577046.1"/>
    </source>
</evidence>
<dbReference type="Pfam" id="PF12138">
    <property type="entry name" value="Spherulin4"/>
    <property type="match status" value="1"/>
</dbReference>
<protein>
    <submittedName>
        <fullName evidence="1">Uncharacterized protein</fullName>
    </submittedName>
</protein>
<accession>A0ABR3FNP0</accession>
<evidence type="ECO:0000313" key="2">
    <source>
        <dbReference type="Proteomes" id="UP001465976"/>
    </source>
</evidence>
<gene>
    <name evidence="1" type="ORF">V5O48_004926</name>
</gene>